<dbReference type="PANTHER" id="PTHR11487:SF0">
    <property type="entry name" value="S-ACYL FATTY ACID SYNTHASE THIOESTERASE, MEDIUM CHAIN"/>
    <property type="match status" value="1"/>
</dbReference>
<accession>A0ABW6ZAI4</accession>
<dbReference type="PANTHER" id="PTHR11487">
    <property type="entry name" value="THIOESTERASE"/>
    <property type="match status" value="1"/>
</dbReference>
<dbReference type="InterPro" id="IPR029058">
    <property type="entry name" value="AB_hydrolase_fold"/>
</dbReference>
<proteinExistence type="inferred from homology"/>
<comment type="caution">
    <text evidence="4">The sequence shown here is derived from an EMBL/GenBank/DDBJ whole genome shotgun (WGS) entry which is preliminary data.</text>
</comment>
<comment type="similarity">
    <text evidence="1">Belongs to the thioesterase family.</text>
</comment>
<evidence type="ECO:0000256" key="2">
    <source>
        <dbReference type="ARBA" id="ARBA00022801"/>
    </source>
</evidence>
<dbReference type="InterPro" id="IPR001031">
    <property type="entry name" value="Thioesterase"/>
</dbReference>
<dbReference type="Gene3D" id="3.40.50.1820">
    <property type="entry name" value="alpha/beta hydrolase"/>
    <property type="match status" value="1"/>
</dbReference>
<dbReference type="EMBL" id="JBICBM010000036">
    <property type="protein sequence ID" value="MFF9887711.1"/>
    <property type="molecule type" value="Genomic_DNA"/>
</dbReference>
<evidence type="ECO:0000313" key="5">
    <source>
        <dbReference type="Proteomes" id="UP001603418"/>
    </source>
</evidence>
<name>A0ABW6ZAI4_9ACTN</name>
<evidence type="ECO:0000313" key="4">
    <source>
        <dbReference type="EMBL" id="MFF9887711.1"/>
    </source>
</evidence>
<keyword evidence="2" id="KW-0378">Hydrolase</keyword>
<dbReference type="Pfam" id="PF00975">
    <property type="entry name" value="Thioesterase"/>
    <property type="match status" value="1"/>
</dbReference>
<evidence type="ECO:0000259" key="3">
    <source>
        <dbReference type="SMART" id="SM00824"/>
    </source>
</evidence>
<evidence type="ECO:0000256" key="1">
    <source>
        <dbReference type="ARBA" id="ARBA00007169"/>
    </source>
</evidence>
<dbReference type="RefSeq" id="WP_051816186.1">
    <property type="nucleotide sequence ID" value="NZ_JBFACJ010000044.1"/>
</dbReference>
<dbReference type="SMART" id="SM00824">
    <property type="entry name" value="PKS_TE"/>
    <property type="match status" value="1"/>
</dbReference>
<dbReference type="InterPro" id="IPR020802">
    <property type="entry name" value="TesA-like"/>
</dbReference>
<dbReference type="Proteomes" id="UP001603418">
    <property type="component" value="Unassembled WGS sequence"/>
</dbReference>
<feature type="domain" description="Thioesterase TesA-like" evidence="3">
    <location>
        <begin position="48"/>
        <end position="233"/>
    </location>
</feature>
<dbReference type="InterPro" id="IPR012223">
    <property type="entry name" value="TEII"/>
</dbReference>
<gene>
    <name evidence="4" type="ORF">ACF1HC_40075</name>
</gene>
<sequence>MTVTALTRMAGTDDPDLDVVVFPGAGAGPASVACWRTLLPLRWRLHAVCFPGRGTRFGEPLGTDPAPLIDEVVTEIQRRITAPIVLFGHSLGALWALEAAAKLDPVALVTAGAYAPTPGEPIPRIVSTDEDDHEFAKALMIANGITDPGIAEQLAAASVPIMQGDIALAHVWTAPAEPLTCPILSYFGTEEQLPDNTWERHSTTWTEQITIPGDHFFYQTSAFALIDDMASRLEAAKDPRQRTVTR</sequence>
<protein>
    <submittedName>
        <fullName evidence="4">Thioesterase II family protein</fullName>
    </submittedName>
</protein>
<dbReference type="SUPFAM" id="SSF53474">
    <property type="entry name" value="alpha/beta-Hydrolases"/>
    <property type="match status" value="1"/>
</dbReference>
<reference evidence="4 5" key="1">
    <citation type="submission" date="2024-10" db="EMBL/GenBank/DDBJ databases">
        <title>The Natural Products Discovery Center: Release of the First 8490 Sequenced Strains for Exploring Actinobacteria Biosynthetic Diversity.</title>
        <authorList>
            <person name="Kalkreuter E."/>
            <person name="Kautsar S.A."/>
            <person name="Yang D."/>
            <person name="Bader C.D."/>
            <person name="Teijaro C.N."/>
            <person name="Fluegel L."/>
            <person name="Davis C.M."/>
            <person name="Simpson J.R."/>
            <person name="Lauterbach L."/>
            <person name="Steele A.D."/>
            <person name="Gui C."/>
            <person name="Meng S."/>
            <person name="Li G."/>
            <person name="Viehrig K."/>
            <person name="Ye F."/>
            <person name="Su P."/>
            <person name="Kiefer A.F."/>
            <person name="Nichols A."/>
            <person name="Cepeda A.J."/>
            <person name="Yan W."/>
            <person name="Fan B."/>
            <person name="Jiang Y."/>
            <person name="Adhikari A."/>
            <person name="Zheng C.-J."/>
            <person name="Schuster L."/>
            <person name="Cowan T.M."/>
            <person name="Smanski M.J."/>
            <person name="Chevrette M.G."/>
            <person name="De Carvalho L.P.S."/>
            <person name="Shen B."/>
        </authorList>
    </citation>
    <scope>NUCLEOTIDE SEQUENCE [LARGE SCALE GENOMIC DNA]</scope>
    <source>
        <strain evidence="4 5">NPDC013366</strain>
    </source>
</reference>
<organism evidence="4 5">
    <name type="scientific">Streptomyces eurythermus</name>
    <dbReference type="NCBI Taxonomy" id="42237"/>
    <lineage>
        <taxon>Bacteria</taxon>
        <taxon>Bacillati</taxon>
        <taxon>Actinomycetota</taxon>
        <taxon>Actinomycetes</taxon>
        <taxon>Kitasatosporales</taxon>
        <taxon>Streptomycetaceae</taxon>
        <taxon>Streptomyces</taxon>
    </lineage>
</organism>
<keyword evidence="5" id="KW-1185">Reference proteome</keyword>